<dbReference type="GO" id="GO:0006261">
    <property type="term" value="P:DNA-templated DNA replication"/>
    <property type="evidence" value="ECO:0007669"/>
    <property type="project" value="TreeGrafter"/>
</dbReference>
<dbReference type="NCBIfam" id="TIGR01128">
    <property type="entry name" value="holA"/>
    <property type="match status" value="1"/>
</dbReference>
<dbReference type="InterPro" id="IPR010372">
    <property type="entry name" value="DNA_pol3_delta_N"/>
</dbReference>
<evidence type="ECO:0000259" key="10">
    <source>
        <dbReference type="Pfam" id="PF21694"/>
    </source>
</evidence>
<dbReference type="InterPro" id="IPR048466">
    <property type="entry name" value="DNA_pol3_delta-like_C"/>
</dbReference>
<protein>
    <recommendedName>
        <fullName evidence="2">DNA polymerase III subunit delta</fullName>
        <ecNumber evidence="1">2.7.7.7</ecNumber>
    </recommendedName>
</protein>
<dbReference type="InterPro" id="IPR027417">
    <property type="entry name" value="P-loop_NTPase"/>
</dbReference>
<keyword evidence="12" id="KW-1185">Reference proteome</keyword>
<dbReference type="Gene3D" id="1.10.8.60">
    <property type="match status" value="1"/>
</dbReference>
<dbReference type="PANTHER" id="PTHR34388">
    <property type="entry name" value="DNA POLYMERASE III SUBUNIT DELTA"/>
    <property type="match status" value="1"/>
</dbReference>
<evidence type="ECO:0000313" key="12">
    <source>
        <dbReference type="Proteomes" id="UP000037267"/>
    </source>
</evidence>
<dbReference type="Pfam" id="PF06144">
    <property type="entry name" value="DNA_pol3_delta"/>
    <property type="match status" value="1"/>
</dbReference>
<feature type="domain" description="DNA polymerase III delta subunit-like C-terminal" evidence="10">
    <location>
        <begin position="223"/>
        <end position="342"/>
    </location>
</feature>
<dbReference type="Gene3D" id="3.40.50.300">
    <property type="entry name" value="P-loop containing nucleotide triphosphate hydrolases"/>
    <property type="match status" value="1"/>
</dbReference>
<dbReference type="PATRIC" id="fig|1503.3.peg.2012"/>
<keyword evidence="6" id="KW-0239">DNA-directed DNA polymerase</keyword>
<dbReference type="GO" id="GO:0003887">
    <property type="term" value="F:DNA-directed DNA polymerase activity"/>
    <property type="evidence" value="ECO:0007669"/>
    <property type="project" value="UniProtKB-KW"/>
</dbReference>
<dbReference type="Proteomes" id="UP000037267">
    <property type="component" value="Unassembled WGS sequence"/>
</dbReference>
<organism evidence="11 12">
    <name type="scientific">Gottschalkia purinilytica</name>
    <name type="common">Clostridium purinilyticum</name>
    <dbReference type="NCBI Taxonomy" id="1503"/>
    <lineage>
        <taxon>Bacteria</taxon>
        <taxon>Bacillati</taxon>
        <taxon>Bacillota</taxon>
        <taxon>Tissierellia</taxon>
        <taxon>Tissierellales</taxon>
        <taxon>Gottschalkiaceae</taxon>
        <taxon>Gottschalkia</taxon>
    </lineage>
</organism>
<dbReference type="GO" id="GO:0003677">
    <property type="term" value="F:DNA binding"/>
    <property type="evidence" value="ECO:0007669"/>
    <property type="project" value="InterPro"/>
</dbReference>
<dbReference type="RefSeq" id="WP_050354360.1">
    <property type="nucleotide sequence ID" value="NZ_LGSS01000003.1"/>
</dbReference>
<dbReference type="OrthoDB" id="9775929at2"/>
<dbReference type="SUPFAM" id="SSF48019">
    <property type="entry name" value="post-AAA+ oligomerization domain-like"/>
    <property type="match status" value="1"/>
</dbReference>
<evidence type="ECO:0000256" key="8">
    <source>
        <dbReference type="ARBA" id="ARBA00049244"/>
    </source>
</evidence>
<evidence type="ECO:0000256" key="1">
    <source>
        <dbReference type="ARBA" id="ARBA00012417"/>
    </source>
</evidence>
<evidence type="ECO:0000256" key="5">
    <source>
        <dbReference type="ARBA" id="ARBA00022705"/>
    </source>
</evidence>
<dbReference type="AlphaFoldDB" id="A0A0L0WD12"/>
<evidence type="ECO:0000256" key="6">
    <source>
        <dbReference type="ARBA" id="ARBA00022932"/>
    </source>
</evidence>
<dbReference type="STRING" id="1503.CLPU_3c01470"/>
<dbReference type="Gene3D" id="1.20.272.10">
    <property type="match status" value="1"/>
</dbReference>
<dbReference type="InterPro" id="IPR005790">
    <property type="entry name" value="DNA_polIII_delta"/>
</dbReference>
<dbReference type="SUPFAM" id="SSF52540">
    <property type="entry name" value="P-loop containing nucleoside triphosphate hydrolases"/>
    <property type="match status" value="1"/>
</dbReference>
<proteinExistence type="inferred from homology"/>
<dbReference type="PANTHER" id="PTHR34388:SF1">
    <property type="entry name" value="DNA POLYMERASE III SUBUNIT DELTA"/>
    <property type="match status" value="1"/>
</dbReference>
<accession>A0A0L0WD12</accession>
<evidence type="ECO:0000256" key="4">
    <source>
        <dbReference type="ARBA" id="ARBA00022695"/>
    </source>
</evidence>
<evidence type="ECO:0000256" key="3">
    <source>
        <dbReference type="ARBA" id="ARBA00022679"/>
    </source>
</evidence>
<dbReference type="GO" id="GO:0009360">
    <property type="term" value="C:DNA polymerase III complex"/>
    <property type="evidence" value="ECO:0007669"/>
    <property type="project" value="InterPro"/>
</dbReference>
<keyword evidence="3 11" id="KW-0808">Transferase</keyword>
<comment type="caution">
    <text evidence="11">The sequence shown here is derived from an EMBL/GenBank/DDBJ whole genome shotgun (WGS) entry which is preliminary data.</text>
</comment>
<evidence type="ECO:0000259" key="9">
    <source>
        <dbReference type="Pfam" id="PF06144"/>
    </source>
</evidence>
<keyword evidence="5" id="KW-0235">DNA replication</keyword>
<reference evidence="12" key="1">
    <citation type="submission" date="2015-07" db="EMBL/GenBank/DDBJ databases">
        <title>Draft genome sequence of the purine-degrading Gottschalkia purinilyticum DSM 1384 (formerly Clostridium purinilyticum).</title>
        <authorList>
            <person name="Poehlein A."/>
            <person name="Schiel-Bengelsdorf B."/>
            <person name="Bengelsdorf F.R."/>
            <person name="Daniel R."/>
            <person name="Duerre P."/>
        </authorList>
    </citation>
    <scope>NUCLEOTIDE SEQUENCE [LARGE SCALE GENOMIC DNA]</scope>
    <source>
        <strain evidence="12">DSM 1384</strain>
    </source>
</reference>
<evidence type="ECO:0000256" key="2">
    <source>
        <dbReference type="ARBA" id="ARBA00017703"/>
    </source>
</evidence>
<comment type="catalytic activity">
    <reaction evidence="8">
        <text>DNA(n) + a 2'-deoxyribonucleoside 5'-triphosphate = DNA(n+1) + diphosphate</text>
        <dbReference type="Rhea" id="RHEA:22508"/>
        <dbReference type="Rhea" id="RHEA-COMP:17339"/>
        <dbReference type="Rhea" id="RHEA-COMP:17340"/>
        <dbReference type="ChEBI" id="CHEBI:33019"/>
        <dbReference type="ChEBI" id="CHEBI:61560"/>
        <dbReference type="ChEBI" id="CHEBI:173112"/>
        <dbReference type="EC" id="2.7.7.7"/>
    </reaction>
</comment>
<gene>
    <name evidence="11" type="primary">holA</name>
    <name evidence="11" type="ORF">CLPU_3c01470</name>
</gene>
<evidence type="ECO:0000256" key="7">
    <source>
        <dbReference type="ARBA" id="ARBA00034754"/>
    </source>
</evidence>
<name>A0A0L0WD12_GOTPU</name>
<dbReference type="EC" id="2.7.7.7" evidence="1"/>
<keyword evidence="4 11" id="KW-0548">Nucleotidyltransferase</keyword>
<dbReference type="EMBL" id="LGSS01000003">
    <property type="protein sequence ID" value="KNF09369.1"/>
    <property type="molecule type" value="Genomic_DNA"/>
</dbReference>
<evidence type="ECO:0000313" key="11">
    <source>
        <dbReference type="EMBL" id="KNF09369.1"/>
    </source>
</evidence>
<comment type="similarity">
    <text evidence="7">Belongs to the DNA polymerase HolA subunit family.</text>
</comment>
<sequence>MSYKDFLRDVEKNELKKVYLIFGKEMYLKDMLLSTLKNKYIDKAFESLNYIHMDGKSISSDMIINACETLPFMADKKIVVVEDLSSFKSGNKEGNFSGEEDLIKYIPKISDFCCLVFIIKEDKVDSRKKIVKSIKKEGLIVQLDKLKDEELNKWVIDIFKKNNKKLVRNVLIHFIQCSSYFDTNTNKTLYDLENEIFKICNYMGEREEVTKEDIDKMITKSLQNNIFKLVDFIGQRNSSNALSVFNEMIMEDEPLQVILHMVIRQFRLLLMTKLLNEKGYSQGNIAQKIGIHTFVVQKLTSQCRNFNSDELTNILKACMELDQNIKTGKVDGKIGIEILIVEISNKIKKIN</sequence>
<dbReference type="InterPro" id="IPR008921">
    <property type="entry name" value="DNA_pol3_clamp-load_cplx_C"/>
</dbReference>
<feature type="domain" description="DNA polymerase III delta N-terminal" evidence="9">
    <location>
        <begin position="19"/>
        <end position="142"/>
    </location>
</feature>
<dbReference type="Pfam" id="PF21694">
    <property type="entry name" value="DNA_pol3_delta_C"/>
    <property type="match status" value="1"/>
</dbReference>